<dbReference type="RefSeq" id="WP_107282805.1">
    <property type="nucleotide sequence ID" value="NZ_PYMC01000004.1"/>
</dbReference>
<organism evidence="1 2">
    <name type="scientific">Photobacterium lipolyticum</name>
    <dbReference type="NCBI Taxonomy" id="266810"/>
    <lineage>
        <taxon>Bacteria</taxon>
        <taxon>Pseudomonadati</taxon>
        <taxon>Pseudomonadota</taxon>
        <taxon>Gammaproteobacteria</taxon>
        <taxon>Vibrionales</taxon>
        <taxon>Vibrionaceae</taxon>
        <taxon>Photobacterium</taxon>
    </lineage>
</organism>
<gene>
    <name evidence="1" type="ORF">C9I89_07845</name>
</gene>
<dbReference type="OrthoDB" id="5828158at2"/>
<accession>A0A2T3N0C0</accession>
<evidence type="ECO:0000313" key="2">
    <source>
        <dbReference type="Proteomes" id="UP000240904"/>
    </source>
</evidence>
<name>A0A2T3N0C0_9GAMM</name>
<dbReference type="Proteomes" id="UP000240904">
    <property type="component" value="Unassembled WGS sequence"/>
</dbReference>
<comment type="caution">
    <text evidence="1">The sequence shown here is derived from an EMBL/GenBank/DDBJ whole genome shotgun (WGS) entry which is preliminary data.</text>
</comment>
<proteinExistence type="predicted"/>
<evidence type="ECO:0000313" key="1">
    <source>
        <dbReference type="EMBL" id="PSW05653.1"/>
    </source>
</evidence>
<keyword evidence="2" id="KW-1185">Reference proteome</keyword>
<sequence>MAHSISWQAIDFIVEALAASTYGEDRTEVGVYLVELVMKEKKGQLDAEQLKMVRALLADASSLAVKVDTEI</sequence>
<dbReference type="AlphaFoldDB" id="A0A2T3N0C0"/>
<dbReference type="EMBL" id="PYMC01000004">
    <property type="protein sequence ID" value="PSW05653.1"/>
    <property type="molecule type" value="Genomic_DNA"/>
</dbReference>
<protein>
    <submittedName>
        <fullName evidence="1">Uncharacterized protein</fullName>
    </submittedName>
</protein>
<reference evidence="1 2" key="1">
    <citation type="submission" date="2018-03" db="EMBL/GenBank/DDBJ databases">
        <title>Whole genome sequencing of Histamine producing bacteria.</title>
        <authorList>
            <person name="Butler K."/>
        </authorList>
    </citation>
    <scope>NUCLEOTIDE SEQUENCE [LARGE SCALE GENOMIC DNA]</scope>
    <source>
        <strain evidence="1 2">DSM 16190</strain>
    </source>
</reference>